<evidence type="ECO:0000256" key="8">
    <source>
        <dbReference type="ARBA" id="ARBA00041617"/>
    </source>
</evidence>
<dbReference type="InterPro" id="IPR052482">
    <property type="entry name" value="mtLSU_mL37"/>
</dbReference>
<dbReference type="GO" id="GO:1990904">
    <property type="term" value="C:ribonucleoprotein complex"/>
    <property type="evidence" value="ECO:0007669"/>
    <property type="project" value="UniProtKB-KW"/>
</dbReference>
<dbReference type="InterPro" id="IPR010793">
    <property type="entry name" value="Ribosomal_mL37/mL65"/>
</dbReference>
<dbReference type="PANTHER" id="PTHR15889">
    <property type="entry name" value="MITOCHONDRIAL RIBOSOMAL PROTEIN L37"/>
    <property type="match status" value="1"/>
</dbReference>
<dbReference type="PANTHER" id="PTHR15889:SF2">
    <property type="entry name" value="LARGE RIBOSOMAL SUBUNIT PROTEIN ML37"/>
    <property type="match status" value="1"/>
</dbReference>
<evidence type="ECO:0000313" key="9">
    <source>
        <dbReference type="EMBL" id="JAB80001.1"/>
    </source>
</evidence>
<dbReference type="GO" id="GO:0005840">
    <property type="term" value="C:ribosome"/>
    <property type="evidence" value="ECO:0007669"/>
    <property type="project" value="UniProtKB-KW"/>
</dbReference>
<keyword evidence="2" id="KW-0809">Transit peptide</keyword>
<comment type="subcellular location">
    <subcellularLocation>
        <location evidence="1">Mitochondrion</location>
    </subcellularLocation>
</comment>
<dbReference type="GO" id="GO:0005739">
    <property type="term" value="C:mitochondrion"/>
    <property type="evidence" value="ECO:0007669"/>
    <property type="project" value="UniProtKB-SubCell"/>
</dbReference>
<dbReference type="GO" id="GO:0006412">
    <property type="term" value="P:translation"/>
    <property type="evidence" value="ECO:0007669"/>
    <property type="project" value="InterPro"/>
</dbReference>
<evidence type="ECO:0000256" key="5">
    <source>
        <dbReference type="ARBA" id="ARBA00023274"/>
    </source>
</evidence>
<name>V5IHR7_IXORI</name>
<accession>V5IHR7</accession>
<evidence type="ECO:0000256" key="2">
    <source>
        <dbReference type="ARBA" id="ARBA00022946"/>
    </source>
</evidence>
<protein>
    <recommendedName>
        <fullName evidence="7">Large ribosomal subunit protein mL37</fullName>
    </recommendedName>
    <alternativeName>
        <fullName evidence="8">39S ribosomal protein L37, mitochondrial</fullName>
    </alternativeName>
</protein>
<comment type="similarity">
    <text evidence="6">Belongs to the mitochondrion-specific ribosomal protein mL37 family.</text>
</comment>
<keyword evidence="5" id="KW-0687">Ribonucleoprotein</keyword>
<evidence type="ECO:0000256" key="4">
    <source>
        <dbReference type="ARBA" id="ARBA00023128"/>
    </source>
</evidence>
<organism evidence="9">
    <name type="scientific">Ixodes ricinus</name>
    <name type="common">Common tick</name>
    <name type="synonym">Acarus ricinus</name>
    <dbReference type="NCBI Taxonomy" id="34613"/>
    <lineage>
        <taxon>Eukaryota</taxon>
        <taxon>Metazoa</taxon>
        <taxon>Ecdysozoa</taxon>
        <taxon>Arthropoda</taxon>
        <taxon>Chelicerata</taxon>
        <taxon>Arachnida</taxon>
        <taxon>Acari</taxon>
        <taxon>Parasitiformes</taxon>
        <taxon>Ixodida</taxon>
        <taxon>Ixodoidea</taxon>
        <taxon>Ixodidae</taxon>
        <taxon>Ixodinae</taxon>
        <taxon>Ixodes</taxon>
    </lineage>
</organism>
<reference evidence="9" key="1">
    <citation type="journal article" date="2015" name="Sci. Rep.">
        <title>Tissue- and time-dependent transcription in Ixodes ricinus salivary glands and midguts when blood feeding on the vertebrate host.</title>
        <authorList>
            <person name="Kotsyfakis M."/>
            <person name="Schwarz A."/>
            <person name="Erhart J."/>
            <person name="Ribeiro J.M."/>
        </authorList>
    </citation>
    <scope>NUCLEOTIDE SEQUENCE</scope>
    <source>
        <tissue evidence="9">Salivary gland and midgut</tissue>
    </source>
</reference>
<evidence type="ECO:0000256" key="6">
    <source>
        <dbReference type="ARBA" id="ARBA00037985"/>
    </source>
</evidence>
<keyword evidence="4" id="KW-0496">Mitochondrion</keyword>
<keyword evidence="3 9" id="KW-0689">Ribosomal protein</keyword>
<proteinExistence type="evidence at transcript level"/>
<dbReference type="AlphaFoldDB" id="V5IHR7"/>
<evidence type="ECO:0000256" key="3">
    <source>
        <dbReference type="ARBA" id="ARBA00022980"/>
    </source>
</evidence>
<dbReference type="Pfam" id="PF07147">
    <property type="entry name" value="PDCD9"/>
    <property type="match status" value="1"/>
</dbReference>
<sequence>MRLTAVLCKQSERWIKKELWKNRKTLRKVGKYSTPSVLLEKGVAIHDALDVADDRERLEPFELPEPHCVPNHQRNDSQNPDWHDKAAYVLHNKTRLLEGDRHMRLLTKTLRYEGLPESLMTAVEREPLTEEQARAAEEALLHAHLWDCTQVKLPKKLDISKPHWVFPREYGVPVRRKVPMVLANFNRLCEKMTSSTPGVLERSLFRDIQARACVHKADGNLLVFSAHVDSVLTSKEPLGAFSSPEEVKATADTELPDLYPAKYTLELESRNIYKMDELYPMPRTSGNQHPHTLHVTHPYDYFWFPQQKLARAILASFTFAAARARQLYGADTVTPPEPVAVQCTFSDVKSFGFLAYQLNTLDLREDNGIKNQVWVDGPHDLYGNCNHETGLEGFSPVAFQRFLALYKNGLAA</sequence>
<dbReference type="EMBL" id="GANP01004467">
    <property type="protein sequence ID" value="JAB80001.1"/>
    <property type="molecule type" value="mRNA"/>
</dbReference>
<dbReference type="GO" id="GO:0003735">
    <property type="term" value="F:structural constituent of ribosome"/>
    <property type="evidence" value="ECO:0007669"/>
    <property type="project" value="InterPro"/>
</dbReference>
<evidence type="ECO:0000256" key="1">
    <source>
        <dbReference type="ARBA" id="ARBA00004173"/>
    </source>
</evidence>
<evidence type="ECO:0000256" key="7">
    <source>
        <dbReference type="ARBA" id="ARBA00039442"/>
    </source>
</evidence>